<keyword evidence="6" id="KW-1185">Reference proteome</keyword>
<name>A0A2W7RHV9_9BACT</name>
<evidence type="ECO:0000256" key="2">
    <source>
        <dbReference type="ARBA" id="ARBA00022603"/>
    </source>
</evidence>
<evidence type="ECO:0000259" key="4">
    <source>
        <dbReference type="SMART" id="SM00967"/>
    </source>
</evidence>
<dbReference type="AlphaFoldDB" id="A0A2W7RHV9"/>
<dbReference type="Gene3D" id="3.30.1330.30">
    <property type="match status" value="1"/>
</dbReference>
<dbReference type="GO" id="GO:0032259">
    <property type="term" value="P:methylation"/>
    <property type="evidence" value="ECO:0007669"/>
    <property type="project" value="UniProtKB-KW"/>
</dbReference>
<dbReference type="InterPro" id="IPR001537">
    <property type="entry name" value="SpoU_MeTrfase"/>
</dbReference>
<evidence type="ECO:0000256" key="1">
    <source>
        <dbReference type="ARBA" id="ARBA00007228"/>
    </source>
</evidence>
<dbReference type="GO" id="GO:0003723">
    <property type="term" value="F:RNA binding"/>
    <property type="evidence" value="ECO:0007669"/>
    <property type="project" value="InterPro"/>
</dbReference>
<sequence>MLSRNEVKYIQSLCHKKQRTEDGVFLAEGVKIADEILASDYTIKKIYATEGWYSRHKAMNVPVQVITEAELKRISQLQTPNEVLLVVQQKPASILSKQINGWVLVLDGIQDPGNLGTIIRIADWFGIQQIVCSNDTVEWYNPKVIQSSMGSFLRVKHWYTSLPTWLQQLNVPILGAVLNGKPVQQIQKYNNAVLVIGSEGKGIRPELFPYLTEPVTIVKKGGAESLNAAVASGILISHLTGM</sequence>
<evidence type="ECO:0000313" key="6">
    <source>
        <dbReference type="Proteomes" id="UP000249720"/>
    </source>
</evidence>
<organism evidence="5 6">
    <name type="scientific">Hydrotalea sandarakina</name>
    <dbReference type="NCBI Taxonomy" id="1004304"/>
    <lineage>
        <taxon>Bacteria</taxon>
        <taxon>Pseudomonadati</taxon>
        <taxon>Bacteroidota</taxon>
        <taxon>Chitinophagia</taxon>
        <taxon>Chitinophagales</taxon>
        <taxon>Chitinophagaceae</taxon>
        <taxon>Hydrotalea</taxon>
    </lineage>
</organism>
<dbReference type="InterPro" id="IPR029064">
    <property type="entry name" value="Ribosomal_eL30-like_sf"/>
</dbReference>
<evidence type="ECO:0000256" key="3">
    <source>
        <dbReference type="ARBA" id="ARBA00022679"/>
    </source>
</evidence>
<comment type="caution">
    <text evidence="5">The sequence shown here is derived from an EMBL/GenBank/DDBJ whole genome shotgun (WGS) entry which is preliminary data.</text>
</comment>
<dbReference type="EMBL" id="QKZV01000012">
    <property type="protein sequence ID" value="PZX59984.1"/>
    <property type="molecule type" value="Genomic_DNA"/>
</dbReference>
<proteinExistence type="inferred from homology"/>
<evidence type="ECO:0000313" key="5">
    <source>
        <dbReference type="EMBL" id="PZX59984.1"/>
    </source>
</evidence>
<dbReference type="GO" id="GO:0008173">
    <property type="term" value="F:RNA methyltransferase activity"/>
    <property type="evidence" value="ECO:0007669"/>
    <property type="project" value="InterPro"/>
</dbReference>
<dbReference type="CDD" id="cd18109">
    <property type="entry name" value="SpoU-like_RNA-MTase"/>
    <property type="match status" value="1"/>
</dbReference>
<accession>A0A2W7RHV9</accession>
<dbReference type="InterPro" id="IPR013123">
    <property type="entry name" value="SpoU_subst-bd"/>
</dbReference>
<dbReference type="SUPFAM" id="SSF75217">
    <property type="entry name" value="alpha/beta knot"/>
    <property type="match status" value="1"/>
</dbReference>
<dbReference type="PANTHER" id="PTHR43191">
    <property type="entry name" value="RRNA METHYLTRANSFERASE 3"/>
    <property type="match status" value="1"/>
</dbReference>
<reference evidence="5 6" key="1">
    <citation type="submission" date="2018-06" db="EMBL/GenBank/DDBJ databases">
        <title>Genomic Encyclopedia of Archaeal and Bacterial Type Strains, Phase II (KMG-II): from individual species to whole genera.</title>
        <authorList>
            <person name="Goeker M."/>
        </authorList>
    </citation>
    <scope>NUCLEOTIDE SEQUENCE [LARGE SCALE GENOMIC DNA]</scope>
    <source>
        <strain evidence="5 6">DSM 23241</strain>
    </source>
</reference>
<protein>
    <submittedName>
        <fullName evidence="5">TrmH family RNA methyltransferase</fullName>
    </submittedName>
</protein>
<dbReference type="InterPro" id="IPR029028">
    <property type="entry name" value="Alpha/beta_knot_MTases"/>
</dbReference>
<dbReference type="SUPFAM" id="SSF55315">
    <property type="entry name" value="L30e-like"/>
    <property type="match status" value="1"/>
</dbReference>
<dbReference type="InterPro" id="IPR029026">
    <property type="entry name" value="tRNA_m1G_MTases_N"/>
</dbReference>
<dbReference type="Pfam" id="PF00588">
    <property type="entry name" value="SpoU_methylase"/>
    <property type="match status" value="1"/>
</dbReference>
<dbReference type="Pfam" id="PF22435">
    <property type="entry name" value="MRM3-like_sub_bind"/>
    <property type="match status" value="1"/>
</dbReference>
<dbReference type="GO" id="GO:0005737">
    <property type="term" value="C:cytoplasm"/>
    <property type="evidence" value="ECO:0007669"/>
    <property type="project" value="UniProtKB-ARBA"/>
</dbReference>
<dbReference type="InterPro" id="IPR051259">
    <property type="entry name" value="rRNA_Methyltransferase"/>
</dbReference>
<dbReference type="OrthoDB" id="9785673at2"/>
<feature type="domain" description="RNA 2-O ribose methyltransferase substrate binding" evidence="4">
    <location>
        <begin position="26"/>
        <end position="93"/>
    </location>
</feature>
<dbReference type="InterPro" id="IPR053888">
    <property type="entry name" value="MRM3-like_sub_bind"/>
</dbReference>
<keyword evidence="3 5" id="KW-0808">Transferase</keyword>
<dbReference type="Gene3D" id="3.40.1280.10">
    <property type="match status" value="1"/>
</dbReference>
<dbReference type="GO" id="GO:0006396">
    <property type="term" value="P:RNA processing"/>
    <property type="evidence" value="ECO:0007669"/>
    <property type="project" value="InterPro"/>
</dbReference>
<dbReference type="SMART" id="SM00967">
    <property type="entry name" value="SpoU_sub_bind"/>
    <property type="match status" value="1"/>
</dbReference>
<keyword evidence="2 5" id="KW-0489">Methyltransferase</keyword>
<dbReference type="RefSeq" id="WP_111297187.1">
    <property type="nucleotide sequence ID" value="NZ_QKZV01000012.1"/>
</dbReference>
<dbReference type="PANTHER" id="PTHR43191:SF2">
    <property type="entry name" value="RRNA METHYLTRANSFERASE 3, MITOCHONDRIAL"/>
    <property type="match status" value="1"/>
</dbReference>
<gene>
    <name evidence="5" type="ORF">LX80_02702</name>
</gene>
<dbReference type="Proteomes" id="UP000249720">
    <property type="component" value="Unassembled WGS sequence"/>
</dbReference>
<comment type="similarity">
    <text evidence="1">Belongs to the class IV-like SAM-binding methyltransferase superfamily. RNA methyltransferase TrmH family.</text>
</comment>